<dbReference type="SUPFAM" id="SSF49764">
    <property type="entry name" value="HSP20-like chaperones"/>
    <property type="match status" value="1"/>
</dbReference>
<dbReference type="OrthoDB" id="9814487at2"/>
<evidence type="ECO:0000313" key="5">
    <source>
        <dbReference type="Proteomes" id="UP000192678"/>
    </source>
</evidence>
<evidence type="ECO:0000259" key="3">
    <source>
        <dbReference type="PROSITE" id="PS01031"/>
    </source>
</evidence>
<name>A0A1W2DDH2_9SPHI</name>
<dbReference type="RefSeq" id="WP_084289765.1">
    <property type="nucleotide sequence ID" value="NZ_FWYB01000006.1"/>
</dbReference>
<keyword evidence="5" id="KW-1185">Reference proteome</keyword>
<dbReference type="CDD" id="cd06464">
    <property type="entry name" value="ACD_sHsps-like"/>
    <property type="match status" value="1"/>
</dbReference>
<dbReference type="InterPro" id="IPR031107">
    <property type="entry name" value="Small_HSP"/>
</dbReference>
<proteinExistence type="inferred from homology"/>
<reference evidence="4 5" key="1">
    <citation type="submission" date="2017-04" db="EMBL/GenBank/DDBJ databases">
        <authorList>
            <person name="Afonso C.L."/>
            <person name="Miller P.J."/>
            <person name="Scott M.A."/>
            <person name="Spackman E."/>
            <person name="Goraichik I."/>
            <person name="Dimitrov K.M."/>
            <person name="Suarez D.L."/>
            <person name="Swayne D.E."/>
        </authorList>
    </citation>
    <scope>NUCLEOTIDE SEQUENCE [LARGE SCALE GENOMIC DNA]</scope>
    <source>
        <strain evidence="4 5">DSM 19625</strain>
    </source>
</reference>
<evidence type="ECO:0000256" key="1">
    <source>
        <dbReference type="PROSITE-ProRule" id="PRU00285"/>
    </source>
</evidence>
<dbReference type="InterPro" id="IPR002068">
    <property type="entry name" value="A-crystallin/Hsp20_dom"/>
</dbReference>
<dbReference type="Proteomes" id="UP000192678">
    <property type="component" value="Unassembled WGS sequence"/>
</dbReference>
<accession>A0A1W2DDH2</accession>
<gene>
    <name evidence="4" type="ORF">SAMN04488101_106162</name>
</gene>
<organism evidence="4 5">
    <name type="scientific">Pedobacter nyackensis</name>
    <dbReference type="NCBI Taxonomy" id="475255"/>
    <lineage>
        <taxon>Bacteria</taxon>
        <taxon>Pseudomonadati</taxon>
        <taxon>Bacteroidota</taxon>
        <taxon>Sphingobacteriia</taxon>
        <taxon>Sphingobacteriales</taxon>
        <taxon>Sphingobacteriaceae</taxon>
        <taxon>Pedobacter</taxon>
    </lineage>
</organism>
<sequence>MTTLVKSKAFPTLLSVMDDFFNTDVFNKPFVNTEFMPAVNIRDEEGSYELEMSAPGFKKGDFKITSEDGMLTISAETKTEHKEVKKNYTRKEFSCSSFSRSFSLPENIEEDDMKANYDNGLLKVSIKKAVKALPNKKEISID</sequence>
<protein>
    <submittedName>
        <fullName evidence="4">Heat shock protein Hsp20</fullName>
    </submittedName>
</protein>
<dbReference type="PROSITE" id="PS01031">
    <property type="entry name" value="SHSP"/>
    <property type="match status" value="1"/>
</dbReference>
<evidence type="ECO:0000256" key="2">
    <source>
        <dbReference type="RuleBase" id="RU003616"/>
    </source>
</evidence>
<dbReference type="Gene3D" id="2.60.40.790">
    <property type="match status" value="1"/>
</dbReference>
<dbReference type="AlphaFoldDB" id="A0A1W2DDH2"/>
<dbReference type="EMBL" id="FWYB01000006">
    <property type="protein sequence ID" value="SMC94988.1"/>
    <property type="molecule type" value="Genomic_DNA"/>
</dbReference>
<evidence type="ECO:0000313" key="4">
    <source>
        <dbReference type="EMBL" id="SMC94988.1"/>
    </source>
</evidence>
<dbReference type="InterPro" id="IPR008978">
    <property type="entry name" value="HSP20-like_chaperone"/>
</dbReference>
<dbReference type="Pfam" id="PF00011">
    <property type="entry name" value="HSP20"/>
    <property type="match status" value="1"/>
</dbReference>
<keyword evidence="4" id="KW-0346">Stress response</keyword>
<comment type="similarity">
    <text evidence="1 2">Belongs to the small heat shock protein (HSP20) family.</text>
</comment>
<feature type="domain" description="SHSP" evidence="3">
    <location>
        <begin position="30"/>
        <end position="142"/>
    </location>
</feature>
<dbReference type="PANTHER" id="PTHR11527">
    <property type="entry name" value="HEAT-SHOCK PROTEIN 20 FAMILY MEMBER"/>
    <property type="match status" value="1"/>
</dbReference>
<dbReference type="STRING" id="475255.SAMN04488101_106162"/>